<reference evidence="3 4" key="1">
    <citation type="submission" date="2022-03" db="EMBL/GenBank/DDBJ databases">
        <authorList>
            <person name="Macdonald S."/>
            <person name="Ahmed S."/>
            <person name="Newling K."/>
        </authorList>
    </citation>
    <scope>NUCLEOTIDE SEQUENCE [LARGE SCALE GENOMIC DNA]</scope>
</reference>
<dbReference type="PROSITE" id="PS50110">
    <property type="entry name" value="RESPONSE_REGULATORY"/>
    <property type="match status" value="1"/>
</dbReference>
<protein>
    <recommendedName>
        <fullName evidence="2">Response regulatory domain-containing protein</fullName>
    </recommendedName>
</protein>
<sequence length="140" mass="15391">MASTGGDIEQTKSVEVKKKLNVLIVDDSALIRKLHEAIIEKLGGISQTAENGEEAVNIHRNGDASFDLILMDKQMPKMDGVSATKKLREMKVTSMIVGVTTLAADEEEYKAFMDAGLDHCFEKPLSKDKLEPLINKLMDA</sequence>
<evidence type="ECO:0000313" key="4">
    <source>
        <dbReference type="Proteomes" id="UP001642260"/>
    </source>
</evidence>
<keyword evidence="4" id="KW-1185">Reference proteome</keyword>
<dbReference type="InterPro" id="IPR011006">
    <property type="entry name" value="CheY-like_superfamily"/>
</dbReference>
<feature type="modified residue" description="4-aspartylphosphate" evidence="1">
    <location>
        <position position="72"/>
    </location>
</feature>
<accession>A0ABC8LWM6</accession>
<evidence type="ECO:0000256" key="1">
    <source>
        <dbReference type="PROSITE-ProRule" id="PRU00169"/>
    </source>
</evidence>
<dbReference type="PANTHER" id="PTHR43228">
    <property type="entry name" value="TWO-COMPONENT RESPONSE REGULATOR"/>
    <property type="match status" value="1"/>
</dbReference>
<gene>
    <name evidence="3" type="ORF">ERUC_LOCUS40787</name>
</gene>
<dbReference type="InterPro" id="IPR001789">
    <property type="entry name" value="Sig_transdc_resp-reg_receiver"/>
</dbReference>
<dbReference type="PANTHER" id="PTHR43228:SF1">
    <property type="entry name" value="TWO-COMPONENT RESPONSE REGULATOR ARR22"/>
    <property type="match status" value="1"/>
</dbReference>
<dbReference type="InterPro" id="IPR052048">
    <property type="entry name" value="ST_Response_Regulator"/>
</dbReference>
<name>A0ABC8LWM6_ERUVS</name>
<dbReference type="Gene3D" id="3.40.50.2300">
    <property type="match status" value="1"/>
</dbReference>
<dbReference type="AlphaFoldDB" id="A0ABC8LWM6"/>
<proteinExistence type="predicted"/>
<keyword evidence="1" id="KW-0597">Phosphoprotein</keyword>
<feature type="domain" description="Response regulatory" evidence="2">
    <location>
        <begin position="21"/>
        <end position="138"/>
    </location>
</feature>
<evidence type="ECO:0000313" key="3">
    <source>
        <dbReference type="EMBL" id="CAH8388304.1"/>
    </source>
</evidence>
<dbReference type="Pfam" id="PF00072">
    <property type="entry name" value="Response_reg"/>
    <property type="match status" value="1"/>
</dbReference>
<dbReference type="CDD" id="cd17546">
    <property type="entry name" value="REC_hyHK_CKI1_RcsC-like"/>
    <property type="match status" value="1"/>
</dbReference>
<dbReference type="SUPFAM" id="SSF52172">
    <property type="entry name" value="CheY-like"/>
    <property type="match status" value="1"/>
</dbReference>
<dbReference type="SMART" id="SM00448">
    <property type="entry name" value="REC"/>
    <property type="match status" value="1"/>
</dbReference>
<comment type="caution">
    <text evidence="3">The sequence shown here is derived from an EMBL/GenBank/DDBJ whole genome shotgun (WGS) entry which is preliminary data.</text>
</comment>
<dbReference type="Proteomes" id="UP001642260">
    <property type="component" value="Unassembled WGS sequence"/>
</dbReference>
<dbReference type="EMBL" id="CAKOAT010790709">
    <property type="protein sequence ID" value="CAH8388304.1"/>
    <property type="molecule type" value="Genomic_DNA"/>
</dbReference>
<evidence type="ECO:0000259" key="2">
    <source>
        <dbReference type="PROSITE" id="PS50110"/>
    </source>
</evidence>
<organism evidence="3 4">
    <name type="scientific">Eruca vesicaria subsp. sativa</name>
    <name type="common">Garden rocket</name>
    <name type="synonym">Eruca sativa</name>
    <dbReference type="NCBI Taxonomy" id="29727"/>
    <lineage>
        <taxon>Eukaryota</taxon>
        <taxon>Viridiplantae</taxon>
        <taxon>Streptophyta</taxon>
        <taxon>Embryophyta</taxon>
        <taxon>Tracheophyta</taxon>
        <taxon>Spermatophyta</taxon>
        <taxon>Magnoliopsida</taxon>
        <taxon>eudicotyledons</taxon>
        <taxon>Gunneridae</taxon>
        <taxon>Pentapetalae</taxon>
        <taxon>rosids</taxon>
        <taxon>malvids</taxon>
        <taxon>Brassicales</taxon>
        <taxon>Brassicaceae</taxon>
        <taxon>Brassiceae</taxon>
        <taxon>Eruca</taxon>
    </lineage>
</organism>